<dbReference type="InterPro" id="IPR036397">
    <property type="entry name" value="RNaseH_sf"/>
</dbReference>
<dbReference type="Proteomes" id="UP000663834">
    <property type="component" value="Unassembled WGS sequence"/>
</dbReference>
<dbReference type="Proteomes" id="UP000663824">
    <property type="component" value="Unassembled WGS sequence"/>
</dbReference>
<dbReference type="Proteomes" id="UP000676336">
    <property type="component" value="Unassembled WGS sequence"/>
</dbReference>
<protein>
    <recommendedName>
        <fullName evidence="1">Transposase Tc1-like domain-containing protein</fullName>
    </recommendedName>
</protein>
<evidence type="ECO:0000259" key="1">
    <source>
        <dbReference type="Pfam" id="PF01498"/>
    </source>
</evidence>
<evidence type="ECO:0000313" key="3">
    <source>
        <dbReference type="EMBL" id="CAF1500908.1"/>
    </source>
</evidence>
<dbReference type="InterPro" id="IPR002492">
    <property type="entry name" value="Transposase_Tc1-like"/>
</dbReference>
<evidence type="ECO:0000313" key="5">
    <source>
        <dbReference type="EMBL" id="CAF3845498.1"/>
    </source>
</evidence>
<name>A0A815TH36_9BILA</name>
<dbReference type="InterPro" id="IPR009057">
    <property type="entry name" value="Homeodomain-like_sf"/>
</dbReference>
<reference evidence="3" key="1">
    <citation type="submission" date="2021-02" db="EMBL/GenBank/DDBJ databases">
        <authorList>
            <person name="Nowell W R."/>
        </authorList>
    </citation>
    <scope>NUCLEOTIDE SEQUENCE</scope>
</reference>
<dbReference type="Proteomes" id="UP000681967">
    <property type="component" value="Unassembled WGS sequence"/>
</dbReference>
<dbReference type="EMBL" id="CAJNOV010012901">
    <property type="protein sequence ID" value="CAF1500908.1"/>
    <property type="molecule type" value="Genomic_DNA"/>
</dbReference>
<sequence length="196" mass="23614">MDICDTYIHEISRRLKISRRCIRQTISKFDKFHIFTTKPGGGRPPKITDRQKRLIKLQQQRDDTASLANLVRYANTCLNLSVGRSIISRILHDYNMVSYVVPRKPQITLMQRRNRLKWCYDHLNWSIDDWSNIIFSDESNFEVINRKNRMYIRRFHNDRTRFERSQRRVHKGGGIIYVSHISMYLTNIFTKQMNNF</sequence>
<proteinExistence type="predicted"/>
<dbReference type="AlphaFoldDB" id="A0A815TH36"/>
<dbReference type="EMBL" id="CAJNOW010005639">
    <property type="protein sequence ID" value="CAF1455593.1"/>
    <property type="molecule type" value="Genomic_DNA"/>
</dbReference>
<evidence type="ECO:0000313" key="6">
    <source>
        <dbReference type="EMBL" id="CAF3853550.1"/>
    </source>
</evidence>
<gene>
    <name evidence="5" type="ORF">BYL167_LOCUS5544</name>
    <name evidence="3" type="ORF">CJN711_LOCUS27240</name>
    <name evidence="7" type="ORF">GIL414_LOCUS67057</name>
    <name evidence="2" type="ORF">KQP761_LOCUS12226</name>
    <name evidence="4" type="ORF">MBJ925_LOCUS30082</name>
    <name evidence="6" type="ORF">SMN809_LOCUS4153</name>
</gene>
<dbReference type="EMBL" id="CAJOBJ010324534">
    <property type="protein sequence ID" value="CAF5173684.1"/>
    <property type="molecule type" value="Genomic_DNA"/>
</dbReference>
<dbReference type="EMBL" id="CAJOBH010001275">
    <property type="protein sequence ID" value="CAF3845498.1"/>
    <property type="molecule type" value="Genomic_DNA"/>
</dbReference>
<dbReference type="Proteomes" id="UP000663855">
    <property type="component" value="Unassembled WGS sequence"/>
</dbReference>
<evidence type="ECO:0000313" key="2">
    <source>
        <dbReference type="EMBL" id="CAF1455593.1"/>
    </source>
</evidence>
<feature type="domain" description="Transposase Tc1-like" evidence="1">
    <location>
        <begin position="53"/>
        <end position="124"/>
    </location>
</feature>
<dbReference type="EMBL" id="CAJNRE010016254">
    <property type="protein sequence ID" value="CAF2144630.1"/>
    <property type="molecule type" value="Genomic_DNA"/>
</dbReference>
<dbReference type="GO" id="GO:0015074">
    <property type="term" value="P:DNA integration"/>
    <property type="evidence" value="ECO:0007669"/>
    <property type="project" value="InterPro"/>
</dbReference>
<dbReference type="EMBL" id="CAJOBI010000932">
    <property type="protein sequence ID" value="CAF3853550.1"/>
    <property type="molecule type" value="Genomic_DNA"/>
</dbReference>
<dbReference type="Proteomes" id="UP000681720">
    <property type="component" value="Unassembled WGS sequence"/>
</dbReference>
<dbReference type="OrthoDB" id="4843387at2759"/>
<organism evidence="3 8">
    <name type="scientific">Rotaria magnacalcarata</name>
    <dbReference type="NCBI Taxonomy" id="392030"/>
    <lineage>
        <taxon>Eukaryota</taxon>
        <taxon>Metazoa</taxon>
        <taxon>Spiralia</taxon>
        <taxon>Gnathifera</taxon>
        <taxon>Rotifera</taxon>
        <taxon>Eurotatoria</taxon>
        <taxon>Bdelloidea</taxon>
        <taxon>Philodinida</taxon>
        <taxon>Philodinidae</taxon>
        <taxon>Rotaria</taxon>
    </lineage>
</organism>
<dbReference type="SUPFAM" id="SSF46689">
    <property type="entry name" value="Homeodomain-like"/>
    <property type="match status" value="1"/>
</dbReference>
<dbReference type="Pfam" id="PF01498">
    <property type="entry name" value="HTH_Tnp_Tc3_2"/>
    <property type="match status" value="1"/>
</dbReference>
<dbReference type="GO" id="GO:0006313">
    <property type="term" value="P:DNA transposition"/>
    <property type="evidence" value="ECO:0007669"/>
    <property type="project" value="InterPro"/>
</dbReference>
<evidence type="ECO:0000313" key="4">
    <source>
        <dbReference type="EMBL" id="CAF2144630.1"/>
    </source>
</evidence>
<accession>A0A815TH36</accession>
<evidence type="ECO:0000313" key="8">
    <source>
        <dbReference type="Proteomes" id="UP000663855"/>
    </source>
</evidence>
<evidence type="ECO:0000313" key="7">
    <source>
        <dbReference type="EMBL" id="CAF5173684.1"/>
    </source>
</evidence>
<comment type="caution">
    <text evidence="3">The sequence shown here is derived from an EMBL/GenBank/DDBJ whole genome shotgun (WGS) entry which is preliminary data.</text>
</comment>
<dbReference type="GO" id="GO:0003677">
    <property type="term" value="F:DNA binding"/>
    <property type="evidence" value="ECO:0007669"/>
    <property type="project" value="InterPro"/>
</dbReference>
<dbReference type="Gene3D" id="3.30.420.10">
    <property type="entry name" value="Ribonuclease H-like superfamily/Ribonuclease H"/>
    <property type="match status" value="1"/>
</dbReference>